<dbReference type="KEGG" id="abp:AGABI1DRAFT124353"/>
<dbReference type="InParanoid" id="K5Y741"/>
<dbReference type="OMA" id="MIMLSAH"/>
<feature type="region of interest" description="Disordered" evidence="1">
    <location>
        <begin position="105"/>
        <end position="169"/>
    </location>
</feature>
<feature type="compositionally biased region" description="Basic and acidic residues" evidence="1">
    <location>
        <begin position="304"/>
        <end position="313"/>
    </location>
</feature>
<reference evidence="4" key="1">
    <citation type="journal article" date="2012" name="Proc. Natl. Acad. Sci. U.S.A.">
        <title>Genome sequence of the button mushroom Agaricus bisporus reveals mechanisms governing adaptation to a humic-rich ecological niche.</title>
        <authorList>
            <person name="Morin E."/>
            <person name="Kohler A."/>
            <person name="Baker A.R."/>
            <person name="Foulongne-Oriol M."/>
            <person name="Lombard V."/>
            <person name="Nagy L.G."/>
            <person name="Ohm R.A."/>
            <person name="Patyshakuliyeva A."/>
            <person name="Brun A."/>
            <person name="Aerts A.L."/>
            <person name="Bailey A.M."/>
            <person name="Billette C."/>
            <person name="Coutinho P.M."/>
            <person name="Deakin G."/>
            <person name="Doddapaneni H."/>
            <person name="Floudas D."/>
            <person name="Grimwood J."/>
            <person name="Hilden K."/>
            <person name="Kuees U."/>
            <person name="LaButti K.M."/>
            <person name="Lapidus A."/>
            <person name="Lindquist E.A."/>
            <person name="Lucas S.M."/>
            <person name="Murat C."/>
            <person name="Riley R.W."/>
            <person name="Salamov A.A."/>
            <person name="Schmutz J."/>
            <person name="Subramanian V."/>
            <person name="Woesten H.A.B."/>
            <person name="Xu J."/>
            <person name="Eastwood D.C."/>
            <person name="Foster G.D."/>
            <person name="Sonnenberg A.S."/>
            <person name="Cullen D."/>
            <person name="de Vries R.P."/>
            <person name="Lundell T."/>
            <person name="Hibbett D.S."/>
            <person name="Henrissat B."/>
            <person name="Burton K.S."/>
            <person name="Kerrigan R.W."/>
            <person name="Challen M.P."/>
            <person name="Grigoriev I.V."/>
            <person name="Martin F."/>
        </authorList>
    </citation>
    <scope>NUCLEOTIDE SEQUENCE [LARGE SCALE GENOMIC DNA]</scope>
    <source>
        <strain evidence="4">JB137-S8 / ATCC MYA-4627 / FGSC 10392</strain>
    </source>
</reference>
<protein>
    <submittedName>
        <fullName evidence="3">Uncharacterized protein</fullName>
    </submittedName>
</protein>
<evidence type="ECO:0000313" key="4">
    <source>
        <dbReference type="Proteomes" id="UP000008493"/>
    </source>
</evidence>
<feature type="region of interest" description="Disordered" evidence="1">
    <location>
        <begin position="224"/>
        <end position="313"/>
    </location>
</feature>
<accession>K5Y741</accession>
<feature type="compositionally biased region" description="Low complexity" evidence="1">
    <location>
        <begin position="230"/>
        <end position="242"/>
    </location>
</feature>
<organism evidence="3 4">
    <name type="scientific">Agaricus bisporus var. burnettii (strain JB137-S8 / ATCC MYA-4627 / FGSC 10392)</name>
    <name type="common">White button mushroom</name>
    <dbReference type="NCBI Taxonomy" id="597362"/>
    <lineage>
        <taxon>Eukaryota</taxon>
        <taxon>Fungi</taxon>
        <taxon>Dikarya</taxon>
        <taxon>Basidiomycota</taxon>
        <taxon>Agaricomycotina</taxon>
        <taxon>Agaricomycetes</taxon>
        <taxon>Agaricomycetidae</taxon>
        <taxon>Agaricales</taxon>
        <taxon>Agaricineae</taxon>
        <taxon>Agaricaceae</taxon>
        <taxon>Agaricus</taxon>
    </lineage>
</organism>
<dbReference type="GeneID" id="18826132"/>
<evidence type="ECO:0000256" key="2">
    <source>
        <dbReference type="SAM" id="Phobius"/>
    </source>
</evidence>
<feature type="compositionally biased region" description="Polar residues" evidence="1">
    <location>
        <begin position="294"/>
        <end position="303"/>
    </location>
</feature>
<feature type="transmembrane region" description="Helical" evidence="2">
    <location>
        <begin position="6"/>
        <end position="29"/>
    </location>
</feature>
<evidence type="ECO:0000256" key="1">
    <source>
        <dbReference type="SAM" id="MobiDB-lite"/>
    </source>
</evidence>
<sequence length="313" mass="34322">MLESNLMIMLSAHAFASFGFGLSVLAMWFRWLASTAVFRASLVSLGKFSDTGHCCDTSPSPSSVATSRAAIHITSLSTPLQTDSMSAPSGVTPIQRRFRRLTLPHTGQPIPIHPSTTLSDLNSVGSESLDSTPTESESLSLPATPMSVSNLPLDPPEHEKVPRRRSNSTSSLLLKVKLPFRARDKRFSLPVVLPEQAPPLLPMNKTTRMAMAVSTLKTKRAKTLWHLSRDSSSASTTGSDCSHNSKPSRRKFLSFHRRSNPAPHSDARSTRKTSHPVKLPRTLPYEAPYFANPPVSSQESQFRSLERNCSECS</sequence>
<keyword evidence="2" id="KW-0472">Membrane</keyword>
<dbReference type="HOGENOM" id="CLU_888433_0_0_1"/>
<feature type="compositionally biased region" description="Basic residues" evidence="1">
    <location>
        <begin position="246"/>
        <end position="259"/>
    </location>
</feature>
<keyword evidence="4" id="KW-1185">Reference proteome</keyword>
<proteinExistence type="predicted"/>
<dbReference type="OrthoDB" id="3062721at2759"/>
<dbReference type="Proteomes" id="UP000008493">
    <property type="component" value="Unassembled WGS sequence"/>
</dbReference>
<keyword evidence="2" id="KW-0812">Transmembrane</keyword>
<dbReference type="AlphaFoldDB" id="K5Y741"/>
<dbReference type="EMBL" id="JH971385">
    <property type="protein sequence ID" value="EKM84035.1"/>
    <property type="molecule type" value="Genomic_DNA"/>
</dbReference>
<evidence type="ECO:0000313" key="3">
    <source>
        <dbReference type="EMBL" id="EKM84035.1"/>
    </source>
</evidence>
<keyword evidence="2" id="KW-1133">Transmembrane helix</keyword>
<dbReference type="RefSeq" id="XP_007325760.1">
    <property type="nucleotide sequence ID" value="XM_007325698.1"/>
</dbReference>
<feature type="compositionally biased region" description="Polar residues" evidence="1">
    <location>
        <begin position="114"/>
        <end position="150"/>
    </location>
</feature>
<name>K5Y741_AGABU</name>
<gene>
    <name evidence="3" type="ORF">AGABI1DRAFT_124353</name>
</gene>